<feature type="binding site" evidence="4">
    <location>
        <position position="140"/>
    </location>
    <ligand>
        <name>GTP</name>
        <dbReference type="ChEBI" id="CHEBI:37565"/>
    </ligand>
</feature>
<dbReference type="SUPFAM" id="SSF55307">
    <property type="entry name" value="Tubulin C-terminal domain-like"/>
    <property type="match status" value="1"/>
</dbReference>
<feature type="domain" description="Tubulin/FtsZ 2-layer sandwich" evidence="8">
    <location>
        <begin position="208"/>
        <end position="325"/>
    </location>
</feature>
<evidence type="ECO:0000259" key="7">
    <source>
        <dbReference type="SMART" id="SM00864"/>
    </source>
</evidence>
<dbReference type="GO" id="GO:0051258">
    <property type="term" value="P:protein polymerization"/>
    <property type="evidence" value="ECO:0007669"/>
    <property type="project" value="UniProtKB-UniRule"/>
</dbReference>
<dbReference type="Pfam" id="PF12327">
    <property type="entry name" value="FtsZ_C"/>
    <property type="match status" value="1"/>
</dbReference>
<dbReference type="InterPro" id="IPR045061">
    <property type="entry name" value="FtsZ/CetZ"/>
</dbReference>
<dbReference type="STRING" id="1802627.A3A70_02690"/>
<dbReference type="PANTHER" id="PTHR30314:SF3">
    <property type="entry name" value="MITOCHONDRIAL DIVISION PROTEIN FSZA"/>
    <property type="match status" value="1"/>
</dbReference>
<gene>
    <name evidence="4" type="primary">ftsZ</name>
    <name evidence="9" type="ORF">A3A70_02690</name>
</gene>
<dbReference type="SMART" id="SM00865">
    <property type="entry name" value="Tubulin_C"/>
    <property type="match status" value="1"/>
</dbReference>
<dbReference type="Pfam" id="PF00091">
    <property type="entry name" value="Tubulin"/>
    <property type="match status" value="1"/>
</dbReference>
<dbReference type="NCBIfam" id="TIGR00065">
    <property type="entry name" value="ftsZ"/>
    <property type="match status" value="1"/>
</dbReference>
<proteinExistence type="inferred from homology"/>
<dbReference type="InterPro" id="IPR037103">
    <property type="entry name" value="Tubulin/FtsZ-like_C"/>
</dbReference>
<evidence type="ECO:0000256" key="2">
    <source>
        <dbReference type="ARBA" id="ARBA00022741"/>
    </source>
</evidence>
<dbReference type="InterPro" id="IPR008280">
    <property type="entry name" value="Tub_FtsZ_C"/>
</dbReference>
<keyword evidence="4" id="KW-0717">Septation</keyword>
<reference evidence="9 10" key="1">
    <citation type="journal article" date="2016" name="Nat. Commun.">
        <title>Thousands of microbial genomes shed light on interconnected biogeochemical processes in an aquifer system.</title>
        <authorList>
            <person name="Anantharaman K."/>
            <person name="Brown C.T."/>
            <person name="Hug L.A."/>
            <person name="Sharon I."/>
            <person name="Castelle C.J."/>
            <person name="Probst A.J."/>
            <person name="Thomas B.C."/>
            <person name="Singh A."/>
            <person name="Wilkins M.J."/>
            <person name="Karaoz U."/>
            <person name="Brodie E.L."/>
            <person name="Williams K.H."/>
            <person name="Hubbard S.S."/>
            <person name="Banfield J.F."/>
        </authorList>
    </citation>
    <scope>NUCLEOTIDE SEQUENCE [LARGE SCALE GENOMIC DNA]</scope>
</reference>
<dbReference type="CDD" id="cd02201">
    <property type="entry name" value="FtsZ_type1"/>
    <property type="match status" value="1"/>
</dbReference>
<dbReference type="HAMAP" id="MF_00909">
    <property type="entry name" value="FtsZ"/>
    <property type="match status" value="1"/>
</dbReference>
<evidence type="ECO:0000256" key="3">
    <source>
        <dbReference type="ARBA" id="ARBA00023134"/>
    </source>
</evidence>
<dbReference type="FunFam" id="3.40.50.1440:FF:000001">
    <property type="entry name" value="Cell division protein FtsZ"/>
    <property type="match status" value="1"/>
</dbReference>
<dbReference type="PRINTS" id="PR00423">
    <property type="entry name" value="CELLDVISFTSZ"/>
</dbReference>
<dbReference type="GO" id="GO:0003924">
    <property type="term" value="F:GTPase activity"/>
    <property type="evidence" value="ECO:0007669"/>
    <property type="project" value="UniProtKB-UniRule"/>
</dbReference>
<dbReference type="InterPro" id="IPR003008">
    <property type="entry name" value="Tubulin_FtsZ_GTPase"/>
</dbReference>
<dbReference type="GO" id="GO:0032153">
    <property type="term" value="C:cell division site"/>
    <property type="evidence" value="ECO:0007669"/>
    <property type="project" value="UniProtKB-UniRule"/>
</dbReference>
<feature type="binding site" evidence="4">
    <location>
        <position position="144"/>
    </location>
    <ligand>
        <name>GTP</name>
        <dbReference type="ChEBI" id="CHEBI:37565"/>
    </ligand>
</feature>
<dbReference type="PROSITE" id="PS01134">
    <property type="entry name" value="FTSZ_1"/>
    <property type="match status" value="1"/>
</dbReference>
<comment type="subunit">
    <text evidence="4">Homodimer. Polymerizes to form a dynamic ring structure in a strictly GTP-dependent manner. Interacts directly with several other division proteins.</text>
</comment>
<keyword evidence="2 4" id="KW-0547">Nucleotide-binding</keyword>
<comment type="caution">
    <text evidence="9">The sequence shown here is derived from an EMBL/GenBank/DDBJ whole genome shotgun (WGS) entry which is preliminary data.</text>
</comment>
<dbReference type="AlphaFoldDB" id="A0A1F4VQ41"/>
<dbReference type="GO" id="GO:0005525">
    <property type="term" value="F:GTP binding"/>
    <property type="evidence" value="ECO:0007669"/>
    <property type="project" value="UniProtKB-UniRule"/>
</dbReference>
<dbReference type="EMBL" id="MEVK01000018">
    <property type="protein sequence ID" value="OGC59326.1"/>
    <property type="molecule type" value="Genomic_DNA"/>
</dbReference>
<feature type="binding site" evidence="4">
    <location>
        <begin position="21"/>
        <end position="25"/>
    </location>
    <ligand>
        <name>GTP</name>
        <dbReference type="ChEBI" id="CHEBI:37565"/>
    </ligand>
</feature>
<feature type="binding site" evidence="4">
    <location>
        <position position="188"/>
    </location>
    <ligand>
        <name>GTP</name>
        <dbReference type="ChEBI" id="CHEBI:37565"/>
    </ligand>
</feature>
<protein>
    <recommendedName>
        <fullName evidence="4 5">Cell division protein FtsZ</fullName>
    </recommendedName>
</protein>
<accession>A0A1F4VQ41</accession>
<dbReference type="InterPro" id="IPR024757">
    <property type="entry name" value="FtsZ_C"/>
</dbReference>
<keyword evidence="4" id="KW-0131">Cell cycle</keyword>
<dbReference type="InterPro" id="IPR020805">
    <property type="entry name" value="Cell_div_FtsZ_CS"/>
</dbReference>
<evidence type="ECO:0000256" key="5">
    <source>
        <dbReference type="NCBIfam" id="TIGR00065"/>
    </source>
</evidence>
<evidence type="ECO:0000256" key="1">
    <source>
        <dbReference type="ARBA" id="ARBA00009690"/>
    </source>
</evidence>
<dbReference type="Proteomes" id="UP000178964">
    <property type="component" value="Unassembled WGS sequence"/>
</dbReference>
<feature type="region of interest" description="Disordered" evidence="6">
    <location>
        <begin position="338"/>
        <end position="393"/>
    </location>
</feature>
<comment type="subcellular location">
    <subcellularLocation>
        <location evidence="4">Cytoplasm</location>
    </subcellularLocation>
    <text evidence="4">Assembles at midcell at the inner surface of the cytoplasmic membrane.</text>
</comment>
<dbReference type="SUPFAM" id="SSF52490">
    <property type="entry name" value="Tubulin nucleotide-binding domain-like"/>
    <property type="match status" value="1"/>
</dbReference>
<dbReference type="InterPro" id="IPR000158">
    <property type="entry name" value="Cell_div_FtsZ"/>
</dbReference>
<dbReference type="GO" id="GO:0043093">
    <property type="term" value="P:FtsZ-dependent cytokinesis"/>
    <property type="evidence" value="ECO:0007669"/>
    <property type="project" value="UniProtKB-UniRule"/>
</dbReference>
<keyword evidence="3 4" id="KW-0342">GTP-binding</keyword>
<dbReference type="GO" id="GO:0000917">
    <property type="term" value="P:division septum assembly"/>
    <property type="evidence" value="ECO:0007669"/>
    <property type="project" value="UniProtKB-KW"/>
</dbReference>
<evidence type="ECO:0000256" key="6">
    <source>
        <dbReference type="SAM" id="MobiDB-lite"/>
    </source>
</evidence>
<feature type="compositionally biased region" description="Polar residues" evidence="6">
    <location>
        <begin position="345"/>
        <end position="358"/>
    </location>
</feature>
<comment type="similarity">
    <text evidence="1 4">Belongs to the FtsZ family.</text>
</comment>
<dbReference type="InterPro" id="IPR018316">
    <property type="entry name" value="Tubulin/FtsZ_2-layer-sand-dom"/>
</dbReference>
<keyword evidence="4" id="KW-0963">Cytoplasm</keyword>
<dbReference type="SMART" id="SM00864">
    <property type="entry name" value="Tubulin"/>
    <property type="match status" value="1"/>
</dbReference>
<dbReference type="PANTHER" id="PTHR30314">
    <property type="entry name" value="CELL DIVISION PROTEIN FTSZ-RELATED"/>
    <property type="match status" value="1"/>
</dbReference>
<comment type="function">
    <text evidence="4">Essential cell division protein that forms a contractile ring structure (Z ring) at the future cell division site. The regulation of the ring assembly controls the timing and the location of cell division. One of the functions of the FtsZ ring is to recruit other cell division proteins to the septum to produce a new cell wall between the dividing cells. Binds GTP and shows GTPase activity.</text>
</comment>
<dbReference type="Gene3D" id="3.30.1330.20">
    <property type="entry name" value="Tubulin/FtsZ, C-terminal domain"/>
    <property type="match status" value="1"/>
</dbReference>
<dbReference type="Gene3D" id="3.40.50.1440">
    <property type="entry name" value="Tubulin/FtsZ, GTPase domain"/>
    <property type="match status" value="1"/>
</dbReference>
<sequence>MPVLRPEVENIAKIKVVGIGGGGGNAINFMVDERNIQGVEFMAINTDAQALSNSRATSKIQIGRDLTRGLGAGANPDIGREAAEESSDQIRDYLQGSDMVFIAVGMGGGTGTGAAPIISTIAKSLGALTVGVVTKPFMFEGPRRMENAELGIEDLREKVDALITIPNQKLMDISEQRTTMLDAFKLADSVLAHAVQGISDLIVLPGFINVDFADVRTVMTDAGSALMGMGEGRGENRAAIAAKAAITSPLLETNVRGARGILFNIVGGLDMGMHEVEEASKVLSELTDPEASVIFGAAIDTNLSEMIKVTVIATGFDDSVHSGLGSNFIPTYTSPITPFKPSEPETPSISNPYVSVSEAQEPENAPKTEPTPPDEPSDDDWDIFDKPTFLRRG</sequence>
<evidence type="ECO:0000259" key="8">
    <source>
        <dbReference type="SMART" id="SM00865"/>
    </source>
</evidence>
<dbReference type="GO" id="GO:0005737">
    <property type="term" value="C:cytoplasm"/>
    <property type="evidence" value="ECO:0007669"/>
    <property type="project" value="UniProtKB-SubCell"/>
</dbReference>
<evidence type="ECO:0000313" key="10">
    <source>
        <dbReference type="Proteomes" id="UP000178964"/>
    </source>
</evidence>
<organism evidence="9 10">
    <name type="scientific">candidate division WWE3 bacterium RIFCSPLOWO2_01_FULL_42_11</name>
    <dbReference type="NCBI Taxonomy" id="1802627"/>
    <lineage>
        <taxon>Bacteria</taxon>
        <taxon>Katanobacteria</taxon>
    </lineage>
</organism>
<feature type="domain" description="Tubulin/FtsZ GTPase" evidence="7">
    <location>
        <begin position="13"/>
        <end position="206"/>
    </location>
</feature>
<evidence type="ECO:0000313" key="9">
    <source>
        <dbReference type="EMBL" id="OGC59326.1"/>
    </source>
</evidence>
<name>A0A1F4VQ41_UNCKA</name>
<keyword evidence="4 9" id="KW-0132">Cell division</keyword>
<dbReference type="InterPro" id="IPR036525">
    <property type="entry name" value="Tubulin/FtsZ_GTPase_sf"/>
</dbReference>
<feature type="binding site" evidence="4">
    <location>
        <begin position="109"/>
        <end position="111"/>
    </location>
    <ligand>
        <name>GTP</name>
        <dbReference type="ChEBI" id="CHEBI:37565"/>
    </ligand>
</feature>
<evidence type="ECO:0000256" key="4">
    <source>
        <dbReference type="HAMAP-Rule" id="MF_00909"/>
    </source>
</evidence>